<evidence type="ECO:0000313" key="2">
    <source>
        <dbReference type="Proteomes" id="UP000007056"/>
    </source>
</evidence>
<evidence type="ECO:0000313" key="1">
    <source>
        <dbReference type="EMBL" id="ABV73305.1"/>
    </source>
</evidence>
<dbReference type="AlphaFoldDB" id="A8EY72"/>
<protein>
    <submittedName>
        <fullName evidence="1">Uncharacterized protein</fullName>
    </submittedName>
</protein>
<dbReference type="KEGG" id="rcm:A1E_01800"/>
<reference evidence="2" key="1">
    <citation type="submission" date="2007-09" db="EMBL/GenBank/DDBJ databases">
        <title>Complete genome sequence of Rickettsia canadensis.</title>
        <authorList>
            <person name="Madan A."/>
            <person name="Fahey J."/>
            <person name="Helton E."/>
            <person name="Ketteman M."/>
            <person name="Madan A."/>
            <person name="Rodrigues S."/>
            <person name="Sanchez A."/>
            <person name="Whiting M."/>
            <person name="Dasch G."/>
            <person name="Eremeeva M."/>
        </authorList>
    </citation>
    <scope>NUCLEOTIDE SEQUENCE [LARGE SCALE GENOMIC DNA]</scope>
    <source>
        <strain evidence="2">McKiel</strain>
    </source>
</reference>
<sequence>MQIAYAVIGYEVVNKTLTDKSTSDVSLLNEITSGKFSKDDTPEVSNQNGNKVRIEFNKPHFTLQLLGKETTVKIQSVCEEGVTPTRPQNT</sequence>
<proteinExistence type="predicted"/>
<accession>A8EY72</accession>
<dbReference type="HOGENOM" id="CLU_2438867_0_0_5"/>
<organism evidence="1 2">
    <name type="scientific">Rickettsia canadensis (strain McKiel)</name>
    <dbReference type="NCBI Taxonomy" id="293613"/>
    <lineage>
        <taxon>Bacteria</taxon>
        <taxon>Pseudomonadati</taxon>
        <taxon>Pseudomonadota</taxon>
        <taxon>Alphaproteobacteria</taxon>
        <taxon>Rickettsiales</taxon>
        <taxon>Rickettsiaceae</taxon>
        <taxon>Rickettsieae</taxon>
        <taxon>Rickettsia</taxon>
        <taxon>belli group</taxon>
    </lineage>
</organism>
<dbReference type="Proteomes" id="UP000007056">
    <property type="component" value="Chromosome"/>
</dbReference>
<dbReference type="EMBL" id="CP000409">
    <property type="protein sequence ID" value="ABV73305.1"/>
    <property type="molecule type" value="Genomic_DNA"/>
</dbReference>
<dbReference type="STRING" id="293613.A1E_01800"/>
<name>A8EY72_RICCK</name>
<dbReference type="RefSeq" id="WP_012148504.1">
    <property type="nucleotide sequence ID" value="NC_009879.1"/>
</dbReference>
<gene>
    <name evidence="1" type="ordered locus">A1E_01800</name>
</gene>